<organism evidence="2">
    <name type="scientific">Homalodisca liturata</name>
    <dbReference type="NCBI Taxonomy" id="320908"/>
    <lineage>
        <taxon>Eukaryota</taxon>
        <taxon>Metazoa</taxon>
        <taxon>Ecdysozoa</taxon>
        <taxon>Arthropoda</taxon>
        <taxon>Hexapoda</taxon>
        <taxon>Insecta</taxon>
        <taxon>Pterygota</taxon>
        <taxon>Neoptera</taxon>
        <taxon>Paraneoptera</taxon>
        <taxon>Hemiptera</taxon>
        <taxon>Auchenorrhyncha</taxon>
        <taxon>Membracoidea</taxon>
        <taxon>Cicadellidae</taxon>
        <taxon>Cicadellinae</taxon>
        <taxon>Proconiini</taxon>
        <taxon>Homalodisca</taxon>
    </lineage>
</organism>
<feature type="non-terminal residue" evidence="2">
    <location>
        <position position="118"/>
    </location>
</feature>
<keyword evidence="1" id="KW-0732">Signal</keyword>
<reference evidence="2" key="1">
    <citation type="submission" date="2015-11" db="EMBL/GenBank/DDBJ databases">
        <title>De novo transcriptome assembly of four potential Pierce s Disease insect vectors from Arizona vineyards.</title>
        <authorList>
            <person name="Tassone E.E."/>
        </authorList>
    </citation>
    <scope>NUCLEOTIDE SEQUENCE</scope>
</reference>
<feature type="chain" id="PRO_5008585649" evidence="1">
    <location>
        <begin position="22"/>
        <end position="118"/>
    </location>
</feature>
<gene>
    <name evidence="2" type="ORF">g.3868</name>
</gene>
<proteinExistence type="predicted"/>
<dbReference type="AlphaFoldDB" id="A0A1B6J6T1"/>
<feature type="signal peptide" evidence="1">
    <location>
        <begin position="1"/>
        <end position="21"/>
    </location>
</feature>
<protein>
    <submittedName>
        <fullName evidence="2">Uncharacterized protein</fullName>
    </submittedName>
</protein>
<name>A0A1B6J6T1_9HEMI</name>
<evidence type="ECO:0000313" key="2">
    <source>
        <dbReference type="EMBL" id="JAS94871.1"/>
    </source>
</evidence>
<dbReference type="EMBL" id="GECU01012835">
    <property type="protein sequence ID" value="JAS94871.1"/>
    <property type="molecule type" value="Transcribed_RNA"/>
</dbReference>
<sequence length="118" mass="11936">SAEMAAKSVVLLLAVLALAVADSRVKKAVVVVPEDDGSYFEGKYPGTGFPYTAGLPFPYTYSAAAYAAAPYAAAPVVAAPYAAAPAVVAAPYAAAPVVAAPYAAAPVIVQDNGYYFRS</sequence>
<feature type="non-terminal residue" evidence="2">
    <location>
        <position position="1"/>
    </location>
</feature>
<evidence type="ECO:0000256" key="1">
    <source>
        <dbReference type="SAM" id="SignalP"/>
    </source>
</evidence>
<accession>A0A1B6J6T1</accession>